<evidence type="ECO:0000256" key="6">
    <source>
        <dbReference type="ARBA" id="ARBA00023136"/>
    </source>
</evidence>
<evidence type="ECO:0000313" key="8">
    <source>
        <dbReference type="EMBL" id="MBB2993142.1"/>
    </source>
</evidence>
<evidence type="ECO:0000256" key="2">
    <source>
        <dbReference type="ARBA" id="ARBA00006679"/>
    </source>
</evidence>
<keyword evidence="4 7" id="KW-0812">Transmembrane</keyword>
<organism evidence="8 9">
    <name type="scientific">Mycolicibacterium iranicum</name>
    <name type="common">Mycobacterium iranicum</name>
    <dbReference type="NCBI Taxonomy" id="912594"/>
    <lineage>
        <taxon>Bacteria</taxon>
        <taxon>Bacillati</taxon>
        <taxon>Actinomycetota</taxon>
        <taxon>Actinomycetes</taxon>
        <taxon>Mycobacteriales</taxon>
        <taxon>Mycobacteriaceae</taxon>
        <taxon>Mycolicibacterium</taxon>
    </lineage>
</organism>
<sequence length="183" mass="18907">MTSPTPLRERTADSSVSIGLLLLRLGIGAATLHAGLLKASDFGMTVAFMGDAGWRLPGFAAFMVTATETVAGLALLLGVLTPLAGCAALGAMLCAWAVNVSGGPFWSDPFNVPFLLGLGAAALLFAGAGRFSVDARLHDRIAWSPRVKTALVVLAFVTAIVTWVALYGVNPIHFDTPPTTPAT</sequence>
<dbReference type="InterPro" id="IPR051907">
    <property type="entry name" value="DoxX-like_oxidoreductase"/>
</dbReference>
<dbReference type="Proteomes" id="UP000550501">
    <property type="component" value="Unassembled WGS sequence"/>
</dbReference>
<comment type="subcellular location">
    <subcellularLocation>
        <location evidence="1">Cell membrane</location>
        <topology evidence="1">Multi-pass membrane protein</topology>
    </subcellularLocation>
</comment>
<keyword evidence="6 7" id="KW-0472">Membrane</keyword>
<dbReference type="GO" id="GO:0005886">
    <property type="term" value="C:plasma membrane"/>
    <property type="evidence" value="ECO:0007669"/>
    <property type="project" value="UniProtKB-SubCell"/>
</dbReference>
<comment type="caution">
    <text evidence="8">The sequence shown here is derived from an EMBL/GenBank/DDBJ whole genome shotgun (WGS) entry which is preliminary data.</text>
</comment>
<proteinExistence type="inferred from homology"/>
<dbReference type="EMBL" id="JACHVU010000014">
    <property type="protein sequence ID" value="MBB2993142.1"/>
    <property type="molecule type" value="Genomic_DNA"/>
</dbReference>
<reference evidence="8 9" key="1">
    <citation type="submission" date="2020-08" db="EMBL/GenBank/DDBJ databases">
        <title>The Agave Microbiome: Exploring the role of microbial communities in plant adaptations to desert environments.</title>
        <authorList>
            <person name="Partida-Martinez L.P."/>
        </authorList>
    </citation>
    <scope>NUCLEOTIDE SEQUENCE [LARGE SCALE GENOMIC DNA]</scope>
    <source>
        <strain evidence="8 9">AT2.18</strain>
    </source>
</reference>
<comment type="similarity">
    <text evidence="2">Belongs to the DoxX family.</text>
</comment>
<evidence type="ECO:0000256" key="5">
    <source>
        <dbReference type="ARBA" id="ARBA00022989"/>
    </source>
</evidence>
<evidence type="ECO:0000256" key="3">
    <source>
        <dbReference type="ARBA" id="ARBA00022475"/>
    </source>
</evidence>
<feature type="transmembrane region" description="Helical" evidence="7">
    <location>
        <begin position="112"/>
        <end position="129"/>
    </location>
</feature>
<feature type="transmembrane region" description="Helical" evidence="7">
    <location>
        <begin position="150"/>
        <end position="169"/>
    </location>
</feature>
<evidence type="ECO:0000313" key="9">
    <source>
        <dbReference type="Proteomes" id="UP000550501"/>
    </source>
</evidence>
<dbReference type="InterPro" id="IPR032808">
    <property type="entry name" value="DoxX"/>
</dbReference>
<dbReference type="Pfam" id="PF07681">
    <property type="entry name" value="DoxX"/>
    <property type="match status" value="1"/>
</dbReference>
<accession>A0A839QIV7</accession>
<name>A0A839QIV7_MYCIR</name>
<dbReference type="RefSeq" id="WP_396888500.1">
    <property type="nucleotide sequence ID" value="NZ_JACHVU010000014.1"/>
</dbReference>
<keyword evidence="5 7" id="KW-1133">Transmembrane helix</keyword>
<evidence type="ECO:0000256" key="7">
    <source>
        <dbReference type="SAM" id="Phobius"/>
    </source>
</evidence>
<keyword evidence="9" id="KW-1185">Reference proteome</keyword>
<feature type="transmembrane region" description="Helical" evidence="7">
    <location>
        <begin position="21"/>
        <end position="39"/>
    </location>
</feature>
<dbReference type="PANTHER" id="PTHR33452">
    <property type="entry name" value="OXIDOREDUCTASE CATD-RELATED"/>
    <property type="match status" value="1"/>
</dbReference>
<gene>
    <name evidence="8" type="ORF">FHR72_004649</name>
</gene>
<evidence type="ECO:0000256" key="1">
    <source>
        <dbReference type="ARBA" id="ARBA00004651"/>
    </source>
</evidence>
<dbReference type="AlphaFoldDB" id="A0A839QIV7"/>
<keyword evidence="3" id="KW-1003">Cell membrane</keyword>
<protein>
    <submittedName>
        <fullName evidence="8">Putative membrane protein YphA (DoxX/SURF4 family)</fullName>
    </submittedName>
</protein>
<evidence type="ECO:0000256" key="4">
    <source>
        <dbReference type="ARBA" id="ARBA00022692"/>
    </source>
</evidence>
<dbReference type="PANTHER" id="PTHR33452:SF1">
    <property type="entry name" value="INNER MEMBRANE PROTEIN YPHA-RELATED"/>
    <property type="match status" value="1"/>
</dbReference>